<dbReference type="PRINTS" id="PR00081">
    <property type="entry name" value="GDHRDH"/>
</dbReference>
<reference evidence="3 4" key="1">
    <citation type="submission" date="2021-07" db="EMBL/GenBank/DDBJ databases">
        <title>Paenibacillus radiodurans sp. nov., isolated from the southeastern edge of Tengger Desert.</title>
        <authorList>
            <person name="Zhang G."/>
        </authorList>
    </citation>
    <scope>NUCLEOTIDE SEQUENCE [LARGE SCALE GENOMIC DNA]</scope>
    <source>
        <strain evidence="3 4">CCM 7311</strain>
    </source>
</reference>
<comment type="similarity">
    <text evidence="1">Belongs to the short-chain dehydrogenases/reductases (SDR) family.</text>
</comment>
<dbReference type="EMBL" id="JAHZIK010003844">
    <property type="protein sequence ID" value="MBW7462354.1"/>
    <property type="molecule type" value="Genomic_DNA"/>
</dbReference>
<dbReference type="SUPFAM" id="SSF51735">
    <property type="entry name" value="NAD(P)-binding Rossmann-fold domains"/>
    <property type="match status" value="1"/>
</dbReference>
<organism evidence="3 4">
    <name type="scientific">Paenibacillus sepulcri</name>
    <dbReference type="NCBI Taxonomy" id="359917"/>
    <lineage>
        <taxon>Bacteria</taxon>
        <taxon>Bacillati</taxon>
        <taxon>Bacillota</taxon>
        <taxon>Bacilli</taxon>
        <taxon>Bacillales</taxon>
        <taxon>Paenibacillaceae</taxon>
        <taxon>Paenibacillus</taxon>
    </lineage>
</organism>
<keyword evidence="4" id="KW-1185">Reference proteome</keyword>
<proteinExistence type="inferred from homology"/>
<dbReference type="Gene3D" id="3.40.50.720">
    <property type="entry name" value="NAD(P)-binding Rossmann-like Domain"/>
    <property type="match status" value="1"/>
</dbReference>
<evidence type="ECO:0000313" key="4">
    <source>
        <dbReference type="Proteomes" id="UP001519887"/>
    </source>
</evidence>
<name>A0ABS7CN15_9BACL</name>
<dbReference type="Pfam" id="PF00106">
    <property type="entry name" value="adh_short"/>
    <property type="match status" value="1"/>
</dbReference>
<dbReference type="InterPro" id="IPR036291">
    <property type="entry name" value="NAD(P)-bd_dom_sf"/>
</dbReference>
<gene>
    <name evidence="3" type="ORF">K0U00_50710</name>
</gene>
<sequence length="105" mass="11364">YGDQVRAVTLDVTDFEQANHAIEAAVQTFGRLDVLVNNAGYGNISSIEETSFEDFRAQIETNLWGVINVTKAAVPVMREQGFGHILQFSSIGGRTSAPGLAAYQT</sequence>
<protein>
    <submittedName>
        <fullName evidence="3">SDR family NAD(P)-dependent oxidoreductase</fullName>
    </submittedName>
</protein>
<evidence type="ECO:0000313" key="3">
    <source>
        <dbReference type="EMBL" id="MBW7462354.1"/>
    </source>
</evidence>
<dbReference type="InterPro" id="IPR002347">
    <property type="entry name" value="SDR_fam"/>
</dbReference>
<dbReference type="InterPro" id="IPR051911">
    <property type="entry name" value="SDR_oxidoreductase"/>
</dbReference>
<accession>A0ABS7CN15</accession>
<dbReference type="PANTHER" id="PTHR43976:SF16">
    <property type="entry name" value="SHORT-CHAIN DEHYDROGENASE_REDUCTASE FAMILY PROTEIN"/>
    <property type="match status" value="1"/>
</dbReference>
<comment type="caution">
    <text evidence="3">The sequence shown here is derived from an EMBL/GenBank/DDBJ whole genome shotgun (WGS) entry which is preliminary data.</text>
</comment>
<evidence type="ECO:0000256" key="1">
    <source>
        <dbReference type="ARBA" id="ARBA00006484"/>
    </source>
</evidence>
<evidence type="ECO:0000256" key="2">
    <source>
        <dbReference type="ARBA" id="ARBA00023002"/>
    </source>
</evidence>
<feature type="non-terminal residue" evidence="3">
    <location>
        <position position="1"/>
    </location>
</feature>
<dbReference type="PANTHER" id="PTHR43976">
    <property type="entry name" value="SHORT CHAIN DEHYDROGENASE"/>
    <property type="match status" value="1"/>
</dbReference>
<dbReference type="Proteomes" id="UP001519887">
    <property type="component" value="Unassembled WGS sequence"/>
</dbReference>
<keyword evidence="2" id="KW-0560">Oxidoreductase</keyword>
<feature type="non-terminal residue" evidence="3">
    <location>
        <position position="105"/>
    </location>
</feature>